<dbReference type="RefSeq" id="XP_005778761.1">
    <property type="nucleotide sequence ID" value="XM_005778704.1"/>
</dbReference>
<dbReference type="HOGENOM" id="CLU_1263562_0_0_1"/>
<protein>
    <submittedName>
        <fullName evidence="2">Uncharacterized protein</fullName>
    </submittedName>
</protein>
<keyword evidence="3" id="KW-1185">Reference proteome</keyword>
<evidence type="ECO:0000313" key="3">
    <source>
        <dbReference type="Proteomes" id="UP000013827"/>
    </source>
</evidence>
<dbReference type="KEGG" id="ehx:EMIHUDRAFT_435024"/>
<feature type="region of interest" description="Disordered" evidence="1">
    <location>
        <begin position="15"/>
        <end position="75"/>
    </location>
</feature>
<accession>A0A0D3KE52</accession>
<dbReference type="GeneID" id="17279307"/>
<feature type="compositionally biased region" description="Gly residues" evidence="1">
    <location>
        <begin position="21"/>
        <end position="30"/>
    </location>
</feature>
<dbReference type="STRING" id="2903.R1DGC5"/>
<dbReference type="EnsemblProtists" id="EOD34037">
    <property type="protein sequence ID" value="EOD34037"/>
    <property type="gene ID" value="EMIHUDRAFT_423564"/>
</dbReference>
<dbReference type="OMA" id="AHIGVEY"/>
<feature type="compositionally biased region" description="Basic residues" evidence="1">
    <location>
        <begin position="33"/>
        <end position="43"/>
    </location>
</feature>
<evidence type="ECO:0000313" key="2">
    <source>
        <dbReference type="EnsemblProtists" id="EOD34037"/>
    </source>
</evidence>
<organism evidence="2 3">
    <name type="scientific">Emiliania huxleyi (strain CCMP1516)</name>
    <dbReference type="NCBI Taxonomy" id="280463"/>
    <lineage>
        <taxon>Eukaryota</taxon>
        <taxon>Haptista</taxon>
        <taxon>Haptophyta</taxon>
        <taxon>Prymnesiophyceae</taxon>
        <taxon>Isochrysidales</taxon>
        <taxon>Noelaerhabdaceae</taxon>
        <taxon>Emiliania</taxon>
    </lineage>
</organism>
<dbReference type="AlphaFoldDB" id="A0A0D3KE52"/>
<reference evidence="2" key="2">
    <citation type="submission" date="2024-10" db="UniProtKB">
        <authorList>
            <consortium name="EnsemblProtists"/>
        </authorList>
    </citation>
    <scope>IDENTIFICATION</scope>
</reference>
<name>A0A0D3KE52_EMIH1</name>
<dbReference type="EnsemblProtists" id="EOD26332">
    <property type="protein sequence ID" value="EOD26332"/>
    <property type="gene ID" value="EMIHUDRAFT_435024"/>
</dbReference>
<sequence>MSSSKHTASFGLVLGGKLSLKGGGGEGGLDGIRKKKKKKKKRDHPADGAAGGSDSELEVPEWSDTPLPGTGELTSSGVVVMGHGTAFDRELSVGDSLLVTVTDRYRNTTVDESRVVNMVLGKGSLNLTQPFSCDVSAPISFMFVRKAPDMEALRAERDAKKARAARADQASKEVTYKVYKNSTGTWNSWKTVTERVAEGVTREDMLDKRCKMKSDHHCK</sequence>
<evidence type="ECO:0000256" key="1">
    <source>
        <dbReference type="SAM" id="MobiDB-lite"/>
    </source>
</evidence>
<dbReference type="Proteomes" id="UP000013827">
    <property type="component" value="Unassembled WGS sequence"/>
</dbReference>
<reference evidence="3" key="1">
    <citation type="journal article" date="2013" name="Nature">
        <title>Pan genome of the phytoplankton Emiliania underpins its global distribution.</title>
        <authorList>
            <person name="Read B.A."/>
            <person name="Kegel J."/>
            <person name="Klute M.J."/>
            <person name="Kuo A."/>
            <person name="Lefebvre S.C."/>
            <person name="Maumus F."/>
            <person name="Mayer C."/>
            <person name="Miller J."/>
            <person name="Monier A."/>
            <person name="Salamov A."/>
            <person name="Young J."/>
            <person name="Aguilar M."/>
            <person name="Claverie J.M."/>
            <person name="Frickenhaus S."/>
            <person name="Gonzalez K."/>
            <person name="Herman E.K."/>
            <person name="Lin Y.C."/>
            <person name="Napier J."/>
            <person name="Ogata H."/>
            <person name="Sarno A.F."/>
            <person name="Shmutz J."/>
            <person name="Schroeder D."/>
            <person name="de Vargas C."/>
            <person name="Verret F."/>
            <person name="von Dassow P."/>
            <person name="Valentin K."/>
            <person name="Van de Peer Y."/>
            <person name="Wheeler G."/>
            <person name="Dacks J.B."/>
            <person name="Delwiche C.F."/>
            <person name="Dyhrman S.T."/>
            <person name="Glockner G."/>
            <person name="John U."/>
            <person name="Richards T."/>
            <person name="Worden A.Z."/>
            <person name="Zhang X."/>
            <person name="Grigoriev I.V."/>
            <person name="Allen A.E."/>
            <person name="Bidle K."/>
            <person name="Borodovsky M."/>
            <person name="Bowler C."/>
            <person name="Brownlee C."/>
            <person name="Cock J.M."/>
            <person name="Elias M."/>
            <person name="Gladyshev V.N."/>
            <person name="Groth M."/>
            <person name="Guda C."/>
            <person name="Hadaegh A."/>
            <person name="Iglesias-Rodriguez M.D."/>
            <person name="Jenkins J."/>
            <person name="Jones B.M."/>
            <person name="Lawson T."/>
            <person name="Leese F."/>
            <person name="Lindquist E."/>
            <person name="Lobanov A."/>
            <person name="Lomsadze A."/>
            <person name="Malik S.B."/>
            <person name="Marsh M.E."/>
            <person name="Mackinder L."/>
            <person name="Mock T."/>
            <person name="Mueller-Roeber B."/>
            <person name="Pagarete A."/>
            <person name="Parker M."/>
            <person name="Probert I."/>
            <person name="Quesneville H."/>
            <person name="Raines C."/>
            <person name="Rensing S.A."/>
            <person name="Riano-Pachon D.M."/>
            <person name="Richier S."/>
            <person name="Rokitta S."/>
            <person name="Shiraiwa Y."/>
            <person name="Soanes D.M."/>
            <person name="van der Giezen M."/>
            <person name="Wahlund T.M."/>
            <person name="Williams B."/>
            <person name="Wilson W."/>
            <person name="Wolfe G."/>
            <person name="Wurch L.L."/>
        </authorList>
    </citation>
    <scope>NUCLEOTIDE SEQUENCE</scope>
</reference>
<dbReference type="PaxDb" id="2903-EOD26332"/>
<dbReference type="RefSeq" id="XP_005786466.1">
    <property type="nucleotide sequence ID" value="XM_005786409.1"/>
</dbReference>
<dbReference type="GeneID" id="17271877"/>
<dbReference type="KEGG" id="ehx:EMIHUDRAFT_423564"/>
<proteinExistence type="predicted"/>